<proteinExistence type="inferred from homology"/>
<evidence type="ECO:0000313" key="9">
    <source>
        <dbReference type="EMBL" id="SDG15791.1"/>
    </source>
</evidence>
<dbReference type="SMART" id="SM00382">
    <property type="entry name" value="AAA"/>
    <property type="match status" value="1"/>
</dbReference>
<comment type="similarity">
    <text evidence="2">Belongs to the ABC transporter superfamily.</text>
</comment>
<evidence type="ECO:0000259" key="8">
    <source>
        <dbReference type="PROSITE" id="PS50893"/>
    </source>
</evidence>
<keyword evidence="10" id="KW-1185">Reference proteome</keyword>
<dbReference type="CDD" id="cd03257">
    <property type="entry name" value="ABC_NikE_OppD_transporters"/>
    <property type="match status" value="1"/>
</dbReference>
<dbReference type="InterPro" id="IPR013563">
    <property type="entry name" value="Oligopep_ABC_C"/>
</dbReference>
<keyword evidence="3" id="KW-0813">Transport</keyword>
<accession>A0A8G2BK42</accession>
<name>A0A8G2BK42_9PROT</name>
<keyword evidence="4" id="KW-1003">Cell membrane</keyword>
<dbReference type="EMBL" id="FNBW01000011">
    <property type="protein sequence ID" value="SDG15791.1"/>
    <property type="molecule type" value="Genomic_DNA"/>
</dbReference>
<dbReference type="RefSeq" id="WP_093152378.1">
    <property type="nucleotide sequence ID" value="NZ_FNBW01000011.1"/>
</dbReference>
<dbReference type="Proteomes" id="UP000198615">
    <property type="component" value="Unassembled WGS sequence"/>
</dbReference>
<dbReference type="Gene3D" id="3.40.50.300">
    <property type="entry name" value="P-loop containing nucleotide triphosphate hydrolases"/>
    <property type="match status" value="1"/>
</dbReference>
<dbReference type="GO" id="GO:0005524">
    <property type="term" value="F:ATP binding"/>
    <property type="evidence" value="ECO:0007669"/>
    <property type="project" value="UniProtKB-KW"/>
</dbReference>
<comment type="subcellular location">
    <subcellularLocation>
        <location evidence="1">Cell inner membrane</location>
        <topology evidence="1">Peripheral membrane protein</topology>
    </subcellularLocation>
</comment>
<dbReference type="PANTHER" id="PTHR43297">
    <property type="entry name" value="OLIGOPEPTIDE TRANSPORT ATP-BINDING PROTEIN APPD"/>
    <property type="match status" value="1"/>
</dbReference>
<dbReference type="AlphaFoldDB" id="A0A8G2BK42"/>
<evidence type="ECO:0000256" key="7">
    <source>
        <dbReference type="ARBA" id="ARBA00023136"/>
    </source>
</evidence>
<evidence type="ECO:0000256" key="2">
    <source>
        <dbReference type="ARBA" id="ARBA00005417"/>
    </source>
</evidence>
<dbReference type="SUPFAM" id="SSF52540">
    <property type="entry name" value="P-loop containing nucleoside triphosphate hydrolases"/>
    <property type="match status" value="1"/>
</dbReference>
<reference evidence="9 10" key="1">
    <citation type="submission" date="2016-10" db="EMBL/GenBank/DDBJ databases">
        <authorList>
            <person name="Varghese N."/>
            <person name="Submissions S."/>
        </authorList>
    </citation>
    <scope>NUCLEOTIDE SEQUENCE [LARGE SCALE GENOMIC DNA]</scope>
    <source>
        <strain evidence="9 10">DSM 18839</strain>
    </source>
</reference>
<dbReference type="InterPro" id="IPR027417">
    <property type="entry name" value="P-loop_NTPase"/>
</dbReference>
<protein>
    <submittedName>
        <fullName evidence="9">Peptide/nickel transport system ATP-binding protein</fullName>
    </submittedName>
</protein>
<feature type="domain" description="ABC transporter" evidence="8">
    <location>
        <begin position="5"/>
        <end position="254"/>
    </location>
</feature>
<dbReference type="GO" id="GO:0015833">
    <property type="term" value="P:peptide transport"/>
    <property type="evidence" value="ECO:0007669"/>
    <property type="project" value="InterPro"/>
</dbReference>
<organism evidence="9 10">
    <name type="scientific">Thalassobaculum litoreum DSM 18839</name>
    <dbReference type="NCBI Taxonomy" id="1123362"/>
    <lineage>
        <taxon>Bacteria</taxon>
        <taxon>Pseudomonadati</taxon>
        <taxon>Pseudomonadota</taxon>
        <taxon>Alphaproteobacteria</taxon>
        <taxon>Rhodospirillales</taxon>
        <taxon>Thalassobaculaceae</taxon>
        <taxon>Thalassobaculum</taxon>
    </lineage>
</organism>
<evidence type="ECO:0000256" key="5">
    <source>
        <dbReference type="ARBA" id="ARBA00022741"/>
    </source>
</evidence>
<keyword evidence="5" id="KW-0547">Nucleotide-binding</keyword>
<dbReference type="InterPro" id="IPR017871">
    <property type="entry name" value="ABC_transporter-like_CS"/>
</dbReference>
<evidence type="ECO:0000256" key="4">
    <source>
        <dbReference type="ARBA" id="ARBA00022475"/>
    </source>
</evidence>
<dbReference type="NCBIfam" id="TIGR01727">
    <property type="entry name" value="oligo_HPY"/>
    <property type="match status" value="1"/>
</dbReference>
<dbReference type="Pfam" id="PF00005">
    <property type="entry name" value="ABC_tran"/>
    <property type="match status" value="1"/>
</dbReference>
<gene>
    <name evidence="9" type="ORF">SAMN05660686_03548</name>
</gene>
<evidence type="ECO:0000256" key="3">
    <source>
        <dbReference type="ARBA" id="ARBA00022448"/>
    </source>
</evidence>
<dbReference type="GO" id="GO:0005886">
    <property type="term" value="C:plasma membrane"/>
    <property type="evidence" value="ECO:0007669"/>
    <property type="project" value="UniProtKB-SubCell"/>
</dbReference>
<comment type="caution">
    <text evidence="9">The sequence shown here is derived from an EMBL/GenBank/DDBJ whole genome shotgun (WGS) entry which is preliminary data.</text>
</comment>
<dbReference type="GO" id="GO:0016887">
    <property type="term" value="F:ATP hydrolysis activity"/>
    <property type="evidence" value="ECO:0007669"/>
    <property type="project" value="InterPro"/>
</dbReference>
<dbReference type="OrthoDB" id="37801at2"/>
<dbReference type="PROSITE" id="PS00211">
    <property type="entry name" value="ABC_TRANSPORTER_1"/>
    <property type="match status" value="1"/>
</dbReference>
<keyword evidence="6 9" id="KW-0067">ATP-binding</keyword>
<dbReference type="GO" id="GO:0055085">
    <property type="term" value="P:transmembrane transport"/>
    <property type="evidence" value="ECO:0007669"/>
    <property type="project" value="UniProtKB-ARBA"/>
</dbReference>
<keyword evidence="7" id="KW-0472">Membrane</keyword>
<evidence type="ECO:0000256" key="1">
    <source>
        <dbReference type="ARBA" id="ARBA00004417"/>
    </source>
</evidence>
<sequence length="321" mass="34483">MSTLLEIRDLTVRIDLPGGPVFPVRDVSLRIGPGETLGLVGESGCGKTLTCLSVMGLFGRRVSVESGEIAFKGTPLDPKSRADRARRARGMGMISQNPMTGLNPVRTLGWQVAEAYRIRTGSSRRAAAARAVELLDLVGIPEPRRRSRDYPHQISGGQQQRAMIAMAIAGEPALLVADEPTTALDVTVQAQIVELLSRLQRDLGMGMLFVTHDLGLVAEVADRVAVMYAGRVVEMAPAAELFARPRHPYTQGLLTSLPFLDDEVERLSPIDGTVPSLRAMPRGCAFAPRCPHASEICRTAVPDLSGAVACHHPLAVRTEAA</sequence>
<evidence type="ECO:0000256" key="6">
    <source>
        <dbReference type="ARBA" id="ARBA00022840"/>
    </source>
</evidence>
<dbReference type="PANTHER" id="PTHR43297:SF2">
    <property type="entry name" value="DIPEPTIDE TRANSPORT ATP-BINDING PROTEIN DPPD"/>
    <property type="match status" value="1"/>
</dbReference>
<dbReference type="InterPro" id="IPR003593">
    <property type="entry name" value="AAA+_ATPase"/>
</dbReference>
<dbReference type="InterPro" id="IPR003439">
    <property type="entry name" value="ABC_transporter-like_ATP-bd"/>
</dbReference>
<dbReference type="Pfam" id="PF08352">
    <property type="entry name" value="oligo_HPY"/>
    <property type="match status" value="1"/>
</dbReference>
<evidence type="ECO:0000313" key="10">
    <source>
        <dbReference type="Proteomes" id="UP000198615"/>
    </source>
</evidence>
<dbReference type="InterPro" id="IPR050388">
    <property type="entry name" value="ABC_Ni/Peptide_Import"/>
</dbReference>
<dbReference type="FunFam" id="3.40.50.300:FF:000016">
    <property type="entry name" value="Oligopeptide ABC transporter ATP-binding component"/>
    <property type="match status" value="1"/>
</dbReference>
<dbReference type="PROSITE" id="PS50893">
    <property type="entry name" value="ABC_TRANSPORTER_2"/>
    <property type="match status" value="1"/>
</dbReference>